<evidence type="ECO:0000256" key="3">
    <source>
        <dbReference type="ARBA" id="ARBA00022741"/>
    </source>
</evidence>
<comment type="similarity">
    <text evidence="1">Belongs to the tubulin--tyrosine ligase family.</text>
</comment>
<dbReference type="GO" id="GO:0015631">
    <property type="term" value="F:tubulin binding"/>
    <property type="evidence" value="ECO:0007669"/>
    <property type="project" value="TreeGrafter"/>
</dbReference>
<reference evidence="7 8" key="1">
    <citation type="journal article" date="2019" name="Proc. Natl. Acad. Sci. U.S.A.">
        <title>Regulatory changes in pterin and carotenoid genes underlie balanced color polymorphisms in the wall lizard.</title>
        <authorList>
            <person name="Andrade P."/>
            <person name="Pinho C."/>
            <person name="Perez I de Lanuza G."/>
            <person name="Afonso S."/>
            <person name="Brejcha J."/>
            <person name="Rubin C.J."/>
            <person name="Wallerman O."/>
            <person name="Pereira P."/>
            <person name="Sabatino S.J."/>
            <person name="Bellati A."/>
            <person name="Pellitteri-Rosa D."/>
            <person name="Bosakova Z."/>
            <person name="Bunikis I."/>
            <person name="Carretero M.A."/>
            <person name="Feiner N."/>
            <person name="Marsik P."/>
            <person name="Pauperio F."/>
            <person name="Salvi D."/>
            <person name="Soler L."/>
            <person name="While G.M."/>
            <person name="Uller T."/>
            <person name="Font E."/>
            <person name="Andersson L."/>
            <person name="Carneiro M."/>
        </authorList>
    </citation>
    <scope>NUCLEOTIDE SEQUENCE</scope>
</reference>
<dbReference type="InterPro" id="IPR004344">
    <property type="entry name" value="TTL/TTLL_fam"/>
</dbReference>
<dbReference type="Ensembl" id="ENSPMRT00000011460.1">
    <property type="protein sequence ID" value="ENSPMRP00000010746.1"/>
    <property type="gene ID" value="ENSPMRG00000006845.1"/>
</dbReference>
<evidence type="ECO:0000313" key="8">
    <source>
        <dbReference type="Proteomes" id="UP000472272"/>
    </source>
</evidence>
<dbReference type="GO" id="GO:0070740">
    <property type="term" value="F:tubulin-glutamic acid ligase activity"/>
    <property type="evidence" value="ECO:0007669"/>
    <property type="project" value="TreeGrafter"/>
</dbReference>
<reference evidence="7" key="2">
    <citation type="submission" date="2025-08" db="UniProtKB">
        <authorList>
            <consortium name="Ensembl"/>
        </authorList>
    </citation>
    <scope>IDENTIFICATION</scope>
</reference>
<evidence type="ECO:0000256" key="4">
    <source>
        <dbReference type="ARBA" id="ARBA00022840"/>
    </source>
</evidence>
<accession>A0A670IGC4</accession>
<keyword evidence="2" id="KW-0436">Ligase</keyword>
<dbReference type="GO" id="GO:0036064">
    <property type="term" value="C:ciliary basal body"/>
    <property type="evidence" value="ECO:0007669"/>
    <property type="project" value="TreeGrafter"/>
</dbReference>
<keyword evidence="3" id="KW-0547">Nucleotide-binding</keyword>
<evidence type="ECO:0000256" key="2">
    <source>
        <dbReference type="ARBA" id="ARBA00022598"/>
    </source>
</evidence>
<dbReference type="PANTHER" id="PTHR12241:SF145">
    <property type="entry name" value="TUBULIN POLYGLUTAMYLASE TTLL5"/>
    <property type="match status" value="1"/>
</dbReference>
<reference evidence="7" key="3">
    <citation type="submission" date="2025-09" db="UniProtKB">
        <authorList>
            <consortium name="Ensembl"/>
        </authorList>
    </citation>
    <scope>IDENTIFICATION</scope>
</reference>
<proteinExistence type="inferred from homology"/>
<dbReference type="GO" id="GO:0000226">
    <property type="term" value="P:microtubule cytoskeleton organization"/>
    <property type="evidence" value="ECO:0007669"/>
    <property type="project" value="TreeGrafter"/>
</dbReference>
<dbReference type="PROSITE" id="PS51221">
    <property type="entry name" value="TTL"/>
    <property type="match status" value="1"/>
</dbReference>
<dbReference type="OMA" id="QLWMDIK"/>
<dbReference type="GO" id="GO:0005524">
    <property type="term" value="F:ATP binding"/>
    <property type="evidence" value="ECO:0007669"/>
    <property type="project" value="UniProtKB-KW"/>
</dbReference>
<comment type="catalytic activity">
    <reaction evidence="6">
        <text>L-glutamyl-[protein] + L-glutamate + ATP = gamma-L-glutamyl-L-glutamyl-[protein] + ADP + phosphate + H(+)</text>
        <dbReference type="Rhea" id="RHEA:60144"/>
        <dbReference type="Rhea" id="RHEA-COMP:10208"/>
        <dbReference type="Rhea" id="RHEA-COMP:15517"/>
        <dbReference type="ChEBI" id="CHEBI:15378"/>
        <dbReference type="ChEBI" id="CHEBI:29973"/>
        <dbReference type="ChEBI" id="CHEBI:29985"/>
        <dbReference type="ChEBI" id="CHEBI:30616"/>
        <dbReference type="ChEBI" id="CHEBI:43474"/>
        <dbReference type="ChEBI" id="CHEBI:143622"/>
        <dbReference type="ChEBI" id="CHEBI:456216"/>
    </reaction>
    <physiologicalReaction direction="left-to-right" evidence="6">
        <dbReference type="Rhea" id="RHEA:60145"/>
    </physiologicalReaction>
</comment>
<dbReference type="Proteomes" id="UP000472272">
    <property type="component" value="Chromosome 1"/>
</dbReference>
<organism evidence="7 8">
    <name type="scientific">Podarcis muralis</name>
    <name type="common">Wall lizard</name>
    <name type="synonym">Lacerta muralis</name>
    <dbReference type="NCBI Taxonomy" id="64176"/>
    <lineage>
        <taxon>Eukaryota</taxon>
        <taxon>Metazoa</taxon>
        <taxon>Chordata</taxon>
        <taxon>Craniata</taxon>
        <taxon>Vertebrata</taxon>
        <taxon>Euteleostomi</taxon>
        <taxon>Lepidosauria</taxon>
        <taxon>Squamata</taxon>
        <taxon>Bifurcata</taxon>
        <taxon>Unidentata</taxon>
        <taxon>Episquamata</taxon>
        <taxon>Laterata</taxon>
        <taxon>Lacertibaenia</taxon>
        <taxon>Lacertidae</taxon>
        <taxon>Podarcis</taxon>
    </lineage>
</organism>
<dbReference type="Pfam" id="PF03133">
    <property type="entry name" value="TTL"/>
    <property type="match status" value="1"/>
</dbReference>
<dbReference type="SUPFAM" id="SSF56059">
    <property type="entry name" value="Glutathione synthetase ATP-binding domain-like"/>
    <property type="match status" value="1"/>
</dbReference>
<keyword evidence="4" id="KW-0067">ATP-binding</keyword>
<keyword evidence="8" id="KW-1185">Reference proteome</keyword>
<protein>
    <recommendedName>
        <fullName evidence="5">Tubulin--tyrosine ligase-like protein 5</fullName>
    </recommendedName>
</protein>
<name>A0A670IGC4_PODMU</name>
<dbReference type="GeneTree" id="ENSGT00940000162910"/>
<evidence type="ECO:0000256" key="5">
    <source>
        <dbReference type="ARBA" id="ARBA00041448"/>
    </source>
</evidence>
<evidence type="ECO:0000256" key="6">
    <source>
        <dbReference type="ARBA" id="ARBA00049274"/>
    </source>
</evidence>
<evidence type="ECO:0000256" key="1">
    <source>
        <dbReference type="ARBA" id="ARBA00006820"/>
    </source>
</evidence>
<dbReference type="AlphaFoldDB" id="A0A670IGC4"/>
<sequence length="405" mass="46789">MFINVFCCFREHPCIMWTGGFRRIPILVFHAEAILTKDSYIRLIGERYRLSFKIVRTDSRLVRSILSAHGFREVHPSSNEYNLMWTGSHLKPYILRTLTDIQKVNHFPRSYELTRKDRLYKNIIRMQQTYGFKTFHVLPQTFILPAEYQEFCCSYSKDRGPWIVKPVASSRGRGVYLINNPSQISLEENIFGVVPFSDFKFDVRLYVLVTSYDPLVIYLYEEGLARFATVRYDQGAKNIKNQFMHLTNYSVNKKSGDYVSCDDPEVEDYGNKWSMSAMLRYLKQEGKDTTALMASVEDLIIKTILSAELVIAAACKAFLPHRGVCFELYGFDVLIDSSLKPWLLEVNLSPSLACDAPLDLKIKASMISDMFTLVGDKWGFLMQGFLQKTFRCPFCPAFLFQTMVA</sequence>
<evidence type="ECO:0000313" key="7">
    <source>
        <dbReference type="Ensembl" id="ENSPMRP00000010746.1"/>
    </source>
</evidence>
<dbReference type="Gene3D" id="3.30.470.20">
    <property type="entry name" value="ATP-grasp fold, B domain"/>
    <property type="match status" value="1"/>
</dbReference>
<dbReference type="PANTHER" id="PTHR12241">
    <property type="entry name" value="TUBULIN POLYGLUTAMYLASE"/>
    <property type="match status" value="1"/>
</dbReference>